<dbReference type="PRINTS" id="PR00722">
    <property type="entry name" value="CHYMOTRYPSIN"/>
</dbReference>
<dbReference type="InterPro" id="IPR043504">
    <property type="entry name" value="Peptidase_S1_PA_chymotrypsin"/>
</dbReference>
<keyword evidence="1 9" id="KW-0645">Protease</keyword>
<feature type="signal peptide" evidence="10">
    <location>
        <begin position="1"/>
        <end position="27"/>
    </location>
</feature>
<evidence type="ECO:0000256" key="9">
    <source>
        <dbReference type="RuleBase" id="RU363034"/>
    </source>
</evidence>
<keyword evidence="13" id="KW-1185">Reference proteome</keyword>
<evidence type="ECO:0000256" key="4">
    <source>
        <dbReference type="ARBA" id="ARBA00022825"/>
    </source>
</evidence>
<reference evidence="13" key="1">
    <citation type="submission" date="2025-05" db="UniProtKB">
        <authorList>
            <consortium name="RefSeq"/>
        </authorList>
    </citation>
    <scope>NUCLEOTIDE SEQUENCE [LARGE SCALE GENOMIC DNA]</scope>
</reference>
<dbReference type="InterPro" id="IPR009003">
    <property type="entry name" value="Peptidase_S1_PA"/>
</dbReference>
<dbReference type="InterPro" id="IPR018114">
    <property type="entry name" value="TRYPSIN_HIS"/>
</dbReference>
<dbReference type="InterPro" id="IPR033116">
    <property type="entry name" value="TRYPSIN_SER"/>
</dbReference>
<dbReference type="GO" id="GO:0004252">
    <property type="term" value="F:serine-type endopeptidase activity"/>
    <property type="evidence" value="ECO:0007669"/>
    <property type="project" value="InterPro"/>
</dbReference>
<evidence type="ECO:0000259" key="12">
    <source>
        <dbReference type="PROSITE" id="PS51888"/>
    </source>
</evidence>
<keyword evidence="14" id="KW-0812">Transmembrane</keyword>
<accession>A0A6J0RHH8</accession>
<keyword evidence="5" id="KW-0106">Calcium</keyword>
<evidence type="ECO:0000313" key="14">
    <source>
        <dbReference type="RefSeq" id="XP_019846032.2"/>
    </source>
</evidence>
<reference evidence="14" key="2">
    <citation type="submission" date="2025-08" db="UniProtKB">
        <authorList>
            <consortium name="RefSeq"/>
        </authorList>
    </citation>
    <scope>IDENTIFICATION</scope>
    <source>
        <tissue evidence="14">Adult</tissue>
    </source>
</reference>
<feature type="domain" description="Peptidase S1" evidence="11">
    <location>
        <begin position="131"/>
        <end position="397"/>
    </location>
</feature>
<dbReference type="InterPro" id="IPR001314">
    <property type="entry name" value="Peptidase_S1A"/>
</dbReference>
<evidence type="ECO:0000256" key="6">
    <source>
        <dbReference type="ARBA" id="ARBA00023145"/>
    </source>
</evidence>
<dbReference type="Pfam" id="PF00089">
    <property type="entry name" value="Trypsin"/>
    <property type="match status" value="2"/>
</dbReference>
<comment type="similarity">
    <text evidence="8">Belongs to the peptidase S1 family. CLIP subfamily.</text>
</comment>
<dbReference type="PANTHER" id="PTHR24256">
    <property type="entry name" value="TRYPTASE-RELATED"/>
    <property type="match status" value="1"/>
</dbReference>
<dbReference type="Gene3D" id="3.30.1640.30">
    <property type="match status" value="2"/>
</dbReference>
<keyword evidence="6" id="KW-0865">Zymogen</keyword>
<dbReference type="Pfam" id="PF12032">
    <property type="entry name" value="CLIP"/>
    <property type="match status" value="2"/>
</dbReference>
<evidence type="ECO:0000256" key="8">
    <source>
        <dbReference type="ARBA" id="ARBA00024195"/>
    </source>
</evidence>
<dbReference type="CDD" id="cd00190">
    <property type="entry name" value="Tryp_SPc"/>
    <property type="match status" value="2"/>
</dbReference>
<name>A0A6J0RHH8_BACDO</name>
<dbReference type="FunCoup" id="A0A6J0RHH8">
    <property type="interactions" value="78"/>
</dbReference>
<dbReference type="AlphaFoldDB" id="A0A6J0RHH8"/>
<feature type="domain" description="Clip" evidence="12">
    <location>
        <begin position="405"/>
        <end position="464"/>
    </location>
</feature>
<dbReference type="InterPro" id="IPR022700">
    <property type="entry name" value="CLIP"/>
</dbReference>
<dbReference type="InterPro" id="IPR038565">
    <property type="entry name" value="CLIP_sf"/>
</dbReference>
<dbReference type="PROSITE" id="PS51888">
    <property type="entry name" value="CLIP"/>
    <property type="match status" value="2"/>
</dbReference>
<dbReference type="InterPro" id="IPR001254">
    <property type="entry name" value="Trypsin_dom"/>
</dbReference>
<dbReference type="SMART" id="SM00020">
    <property type="entry name" value="Tryp_SPc"/>
    <property type="match status" value="2"/>
</dbReference>
<evidence type="ECO:0000256" key="2">
    <source>
        <dbReference type="ARBA" id="ARBA00022729"/>
    </source>
</evidence>
<dbReference type="GeneID" id="105226802"/>
<protein>
    <submittedName>
        <fullName evidence="14">Transmembrane protease serine 9</fullName>
    </submittedName>
</protein>
<evidence type="ECO:0000313" key="13">
    <source>
        <dbReference type="Proteomes" id="UP001652620"/>
    </source>
</evidence>
<dbReference type="InParanoid" id="A0A6J0RHH8"/>
<dbReference type="SMART" id="SM00680">
    <property type="entry name" value="CLIP"/>
    <property type="match status" value="2"/>
</dbReference>
<evidence type="ECO:0000259" key="11">
    <source>
        <dbReference type="PROSITE" id="PS50240"/>
    </source>
</evidence>
<organism evidence="13 14">
    <name type="scientific">Bactrocera dorsalis</name>
    <name type="common">Oriental fruit fly</name>
    <name type="synonym">Dacus dorsalis</name>
    <dbReference type="NCBI Taxonomy" id="27457"/>
    <lineage>
        <taxon>Eukaryota</taxon>
        <taxon>Metazoa</taxon>
        <taxon>Ecdysozoa</taxon>
        <taxon>Arthropoda</taxon>
        <taxon>Hexapoda</taxon>
        <taxon>Insecta</taxon>
        <taxon>Pterygota</taxon>
        <taxon>Neoptera</taxon>
        <taxon>Endopterygota</taxon>
        <taxon>Diptera</taxon>
        <taxon>Brachycera</taxon>
        <taxon>Muscomorpha</taxon>
        <taxon>Tephritoidea</taxon>
        <taxon>Tephritidae</taxon>
        <taxon>Bactrocera</taxon>
        <taxon>Bactrocera</taxon>
    </lineage>
</organism>
<dbReference type="RefSeq" id="XP_019846032.2">
    <property type="nucleotide sequence ID" value="XM_019990473.3"/>
</dbReference>
<keyword evidence="7" id="KW-1015">Disulfide bond</keyword>
<evidence type="ECO:0000256" key="7">
    <source>
        <dbReference type="ARBA" id="ARBA00023157"/>
    </source>
</evidence>
<evidence type="ECO:0000256" key="3">
    <source>
        <dbReference type="ARBA" id="ARBA00022801"/>
    </source>
</evidence>
<feature type="domain" description="Peptidase S1" evidence="11">
    <location>
        <begin position="495"/>
        <end position="758"/>
    </location>
</feature>
<evidence type="ECO:0000256" key="1">
    <source>
        <dbReference type="ARBA" id="ARBA00022670"/>
    </source>
</evidence>
<feature type="domain" description="Clip" evidence="12">
    <location>
        <begin position="32"/>
        <end position="90"/>
    </location>
</feature>
<feature type="chain" id="PRO_5046528616" evidence="10">
    <location>
        <begin position="28"/>
        <end position="759"/>
    </location>
</feature>
<evidence type="ECO:0000256" key="5">
    <source>
        <dbReference type="ARBA" id="ARBA00022837"/>
    </source>
</evidence>
<dbReference type="Proteomes" id="UP001652620">
    <property type="component" value="Chromosome 2"/>
</dbReference>
<keyword evidence="14" id="KW-0472">Membrane</keyword>
<dbReference type="InterPro" id="IPR051487">
    <property type="entry name" value="Ser/Thr_Proteases_Immune/Dev"/>
</dbReference>
<dbReference type="GO" id="GO:0006508">
    <property type="term" value="P:proteolysis"/>
    <property type="evidence" value="ECO:0007669"/>
    <property type="project" value="UniProtKB-KW"/>
</dbReference>
<keyword evidence="2 10" id="KW-0732">Signal</keyword>
<dbReference type="PROSITE" id="PS00135">
    <property type="entry name" value="TRYPSIN_SER"/>
    <property type="match status" value="1"/>
</dbReference>
<proteinExistence type="inferred from homology"/>
<dbReference type="KEGG" id="bdr:105226802"/>
<keyword evidence="4 9" id="KW-0720">Serine protease</keyword>
<gene>
    <name evidence="14" type="primary">LOC105226802</name>
</gene>
<dbReference type="OrthoDB" id="9028152at2759"/>
<dbReference type="PROSITE" id="PS50240">
    <property type="entry name" value="TRYPSIN_DOM"/>
    <property type="match status" value="2"/>
</dbReference>
<sequence>MSKMLHLTNAFAIALLTLFYTVPNISAISYGRCGSPFNGNGTCVQLIECQFIMDIVSGSLNAETQKKLSDSQCGYDNTFKDNLHRIVVCCPDKHLKEPTPHRSILPTERQESPGNVLPFAGECGSAITDFIYGGNKTRILDYPWMALLRYKTRNNELDFLCGGSLINSRYVLTAAHCISRSNSNNEPVLHSVRLGEWDIRTNPDCEVDINGKESCAPPFIELGIEKAIAHPNYVSSSNEQYYDIALLRLEQSVTYTDFIRPICLPASTEFCNSMFVNSTMEVAGWGATNKPKAASSPVKLAISVGIWETDKCKIIYKSSNRLINGTHQLCAGGVSGIDSCRGDSGGPLMMPELINNRFIYFVAGVISFGPKPCGYNGWPGVYARVGNYVEWIKGAMEPLLVSYGVCNTPLGFPGHCVPLSDCPSLYNLLAQANEDNDIFNHLRNSFCGSDVNATSGPDRTRVCCRDNPNAENKDKESGKMLPEPGTCGITFNMRIFGGVESQVDEFPWSALIKYQRPYNATALNCAGVLINQRYVLSAAHCLRNPSIPTTWKLDSVRLGEWDTRTDPDCYETADGNRNCAPPFVEVKIERIIVHEKYIPHSQSELYDIALIRMAANVNYSETIKPICLPLSNELRHMTFINEYADVAGWGRTEVSPYSAVKRTISLLIWDTDACAQRFQTIQIPVNKTLQLCAGGQPMQDTCQGDSGAPLTMRGRLMNSPHFVVGIVSFGMQPCGMASWPGIYTRVTYYVDWILNNLED</sequence>
<dbReference type="PROSITE" id="PS00134">
    <property type="entry name" value="TRYPSIN_HIS"/>
    <property type="match status" value="2"/>
</dbReference>
<keyword evidence="3 9" id="KW-0378">Hydrolase</keyword>
<dbReference type="Gene3D" id="2.40.10.10">
    <property type="entry name" value="Trypsin-like serine proteases"/>
    <property type="match status" value="4"/>
</dbReference>
<evidence type="ECO:0000256" key="10">
    <source>
        <dbReference type="SAM" id="SignalP"/>
    </source>
</evidence>
<dbReference type="SUPFAM" id="SSF50494">
    <property type="entry name" value="Trypsin-like serine proteases"/>
    <property type="match status" value="2"/>
</dbReference>